<dbReference type="SMART" id="SM00903">
    <property type="entry name" value="Flavin_Reduct"/>
    <property type="match status" value="1"/>
</dbReference>
<evidence type="ECO:0000259" key="2">
    <source>
        <dbReference type="SMART" id="SM00903"/>
    </source>
</evidence>
<reference evidence="4" key="1">
    <citation type="journal article" date="2019" name="Int. J. Syst. Evol. Microbiol.">
        <title>The Global Catalogue of Microorganisms (GCM) 10K type strain sequencing project: providing services to taxonomists for standard genome sequencing and annotation.</title>
        <authorList>
            <consortium name="The Broad Institute Genomics Platform"/>
            <consortium name="The Broad Institute Genome Sequencing Center for Infectious Disease"/>
            <person name="Wu L."/>
            <person name="Ma J."/>
        </authorList>
    </citation>
    <scope>NUCLEOTIDE SEQUENCE [LARGE SCALE GENOMIC DNA]</scope>
    <source>
        <strain evidence="4">PCU 266</strain>
    </source>
</reference>
<dbReference type="EMBL" id="JBHSKP010000001">
    <property type="protein sequence ID" value="MFC5150214.1"/>
    <property type="molecule type" value="Genomic_DNA"/>
</dbReference>
<name>A0ABW0A9D2_9ACTN</name>
<dbReference type="InterPro" id="IPR002563">
    <property type="entry name" value="Flavin_Rdtase-like_dom"/>
</dbReference>
<dbReference type="Proteomes" id="UP001596160">
    <property type="component" value="Unassembled WGS sequence"/>
</dbReference>
<keyword evidence="4" id="KW-1185">Reference proteome</keyword>
<dbReference type="SUPFAM" id="SSF50475">
    <property type="entry name" value="FMN-binding split barrel"/>
    <property type="match status" value="1"/>
</dbReference>
<dbReference type="GO" id="GO:0016491">
    <property type="term" value="F:oxidoreductase activity"/>
    <property type="evidence" value="ECO:0007669"/>
    <property type="project" value="UniProtKB-KW"/>
</dbReference>
<dbReference type="InterPro" id="IPR050268">
    <property type="entry name" value="NADH-dep_flavin_reductase"/>
</dbReference>
<gene>
    <name evidence="3" type="ORF">ACFPRH_00535</name>
</gene>
<organism evidence="3 4">
    <name type="scientific">Streptomyces amakusaensis</name>
    <dbReference type="NCBI Taxonomy" id="67271"/>
    <lineage>
        <taxon>Bacteria</taxon>
        <taxon>Bacillati</taxon>
        <taxon>Actinomycetota</taxon>
        <taxon>Actinomycetes</taxon>
        <taxon>Kitasatosporales</taxon>
        <taxon>Streptomycetaceae</taxon>
        <taxon>Streptomyces</taxon>
    </lineage>
</organism>
<evidence type="ECO:0000256" key="1">
    <source>
        <dbReference type="ARBA" id="ARBA00023002"/>
    </source>
</evidence>
<feature type="domain" description="Flavin reductase like" evidence="2">
    <location>
        <begin position="24"/>
        <end position="178"/>
    </location>
</feature>
<keyword evidence="1 3" id="KW-0560">Oxidoreductase</keyword>
<sequence>MNARPAPPAAAPALTDGKALRRAFGEFASGVTVVTTGGPVPRGMTANSFTAVSLNPPLLLICVKHEATMHRSLESASHFGVSVLSDRQEAVARHFADHSRPSGLSQFASVPWTPGRASGGAPLIDGALARFECALVERYEGGDHTVFLGEVLSLERGTESGGTESDGALVFFQGRFRRLADETEAA</sequence>
<dbReference type="PANTHER" id="PTHR30466:SF1">
    <property type="entry name" value="FMN REDUCTASE (NADH) RUTF"/>
    <property type="match status" value="1"/>
</dbReference>
<dbReference type="PANTHER" id="PTHR30466">
    <property type="entry name" value="FLAVIN REDUCTASE"/>
    <property type="match status" value="1"/>
</dbReference>
<proteinExistence type="predicted"/>
<dbReference type="EC" id="1.5.1.-" evidence="3"/>
<accession>A0ABW0A9D2</accession>
<dbReference type="Pfam" id="PF01613">
    <property type="entry name" value="Flavin_Reduct"/>
    <property type="match status" value="1"/>
</dbReference>
<dbReference type="InterPro" id="IPR012349">
    <property type="entry name" value="Split_barrel_FMN-bd"/>
</dbReference>
<dbReference type="RefSeq" id="WP_344472633.1">
    <property type="nucleotide sequence ID" value="NZ_BAAASB010000002.1"/>
</dbReference>
<dbReference type="Gene3D" id="2.30.110.10">
    <property type="entry name" value="Electron Transport, Fmn-binding Protein, Chain A"/>
    <property type="match status" value="1"/>
</dbReference>
<protein>
    <submittedName>
        <fullName evidence="3">Flavin reductase family protein</fullName>
        <ecNumber evidence="3">1.5.1.-</ecNumber>
    </submittedName>
</protein>
<evidence type="ECO:0000313" key="4">
    <source>
        <dbReference type="Proteomes" id="UP001596160"/>
    </source>
</evidence>
<evidence type="ECO:0000313" key="3">
    <source>
        <dbReference type="EMBL" id="MFC5150214.1"/>
    </source>
</evidence>
<comment type="caution">
    <text evidence="3">The sequence shown here is derived from an EMBL/GenBank/DDBJ whole genome shotgun (WGS) entry which is preliminary data.</text>
</comment>